<evidence type="ECO:0000313" key="2">
    <source>
        <dbReference type="Proteomes" id="UP001631969"/>
    </source>
</evidence>
<sequence length="77" mass="8117">MIKIRFYASLANHTKCTETEINGAPLTVEKLLEELSSQYPEARFDGVLVAVNGASARKTSTVEAGSLVALLPPIAGG</sequence>
<proteinExistence type="predicted"/>
<reference evidence="1" key="1">
    <citation type="submission" date="2024-12" db="EMBL/GenBank/DDBJ databases">
        <authorList>
            <person name="Wu N."/>
        </authorList>
    </citation>
    <scope>NUCLEOTIDE SEQUENCE</scope>
    <source>
        <strain evidence="1">P15</strain>
    </source>
</reference>
<gene>
    <name evidence="1" type="ORF">ACI1P1_11025</name>
</gene>
<protein>
    <submittedName>
        <fullName evidence="1">MoaD/ThiS family protein</fullName>
    </submittedName>
</protein>
<name>A0ACC7NVW3_9BACL</name>
<accession>A0ACC7NVW3</accession>
<comment type="caution">
    <text evidence="1">The sequence shown here is derived from an EMBL/GenBank/DDBJ whole genome shotgun (WGS) entry which is preliminary data.</text>
</comment>
<evidence type="ECO:0000313" key="1">
    <source>
        <dbReference type="EMBL" id="MFM9328823.1"/>
    </source>
</evidence>
<dbReference type="Proteomes" id="UP001631969">
    <property type="component" value="Unassembled WGS sequence"/>
</dbReference>
<keyword evidence="2" id="KW-1185">Reference proteome</keyword>
<organism evidence="1 2">
    <name type="scientific">Paenibacillus mesotrionivorans</name>
    <dbReference type="NCBI Taxonomy" id="3160968"/>
    <lineage>
        <taxon>Bacteria</taxon>
        <taxon>Bacillati</taxon>
        <taxon>Bacillota</taxon>
        <taxon>Bacilli</taxon>
        <taxon>Bacillales</taxon>
        <taxon>Paenibacillaceae</taxon>
        <taxon>Paenibacillus</taxon>
    </lineage>
</organism>
<dbReference type="EMBL" id="JBJURJ010000006">
    <property type="protein sequence ID" value="MFM9328823.1"/>
    <property type="molecule type" value="Genomic_DNA"/>
</dbReference>